<dbReference type="SMART" id="SM00448">
    <property type="entry name" value="REC"/>
    <property type="match status" value="1"/>
</dbReference>
<evidence type="ECO:0000313" key="5">
    <source>
        <dbReference type="Proteomes" id="UP001597383"/>
    </source>
</evidence>
<accession>A0ABW4W289</accession>
<gene>
    <name evidence="4" type="ORF">ACFSJF_08995</name>
</gene>
<dbReference type="PANTHER" id="PTHR44591:SF3">
    <property type="entry name" value="RESPONSE REGULATORY DOMAIN-CONTAINING PROTEIN"/>
    <property type="match status" value="1"/>
</dbReference>
<name>A0ABW4W289_9BACI</name>
<organism evidence="4 5">
    <name type="scientific">Ornithinibacillus salinisoli</name>
    <dbReference type="NCBI Taxonomy" id="1848459"/>
    <lineage>
        <taxon>Bacteria</taxon>
        <taxon>Bacillati</taxon>
        <taxon>Bacillota</taxon>
        <taxon>Bacilli</taxon>
        <taxon>Bacillales</taxon>
        <taxon>Bacillaceae</taxon>
        <taxon>Ornithinibacillus</taxon>
    </lineage>
</organism>
<feature type="domain" description="Response regulatory" evidence="3">
    <location>
        <begin position="4"/>
        <end position="118"/>
    </location>
</feature>
<comment type="caution">
    <text evidence="4">The sequence shown here is derived from an EMBL/GenBank/DDBJ whole genome shotgun (WGS) entry which is preliminary data.</text>
</comment>
<dbReference type="RefSeq" id="WP_377556372.1">
    <property type="nucleotide sequence ID" value="NZ_JBHUHQ010000015.1"/>
</dbReference>
<proteinExistence type="predicted"/>
<dbReference type="Proteomes" id="UP001597383">
    <property type="component" value="Unassembled WGS sequence"/>
</dbReference>
<protein>
    <submittedName>
        <fullName evidence="4">Response regulator</fullName>
    </submittedName>
</protein>
<evidence type="ECO:0000256" key="1">
    <source>
        <dbReference type="ARBA" id="ARBA00022553"/>
    </source>
</evidence>
<dbReference type="EMBL" id="JBHUHQ010000015">
    <property type="protein sequence ID" value="MFD2044400.1"/>
    <property type="molecule type" value="Genomic_DNA"/>
</dbReference>
<keyword evidence="5" id="KW-1185">Reference proteome</keyword>
<feature type="modified residue" description="4-aspartylphosphate" evidence="2">
    <location>
        <position position="53"/>
    </location>
</feature>
<keyword evidence="1 2" id="KW-0597">Phosphoprotein</keyword>
<evidence type="ECO:0000259" key="3">
    <source>
        <dbReference type="PROSITE" id="PS50110"/>
    </source>
</evidence>
<dbReference type="InterPro" id="IPR001789">
    <property type="entry name" value="Sig_transdc_resp-reg_receiver"/>
</dbReference>
<sequence length="119" mass="13296">MKKKVLVVDDEHGIRLLLEDVLTNEGYHIITAKTGKEALDELQKHSISLMIIDYKLPIVDGMEVLKKLQTDKMEIPTIVMSGLVEKIADETKDISNVKAILSKPFNIADVIIKVESILA</sequence>
<reference evidence="5" key="1">
    <citation type="journal article" date="2019" name="Int. J. Syst. Evol. Microbiol.">
        <title>The Global Catalogue of Microorganisms (GCM) 10K type strain sequencing project: providing services to taxonomists for standard genome sequencing and annotation.</title>
        <authorList>
            <consortium name="The Broad Institute Genomics Platform"/>
            <consortium name="The Broad Institute Genome Sequencing Center for Infectious Disease"/>
            <person name="Wu L."/>
            <person name="Ma J."/>
        </authorList>
    </citation>
    <scope>NUCLEOTIDE SEQUENCE [LARGE SCALE GENOMIC DNA]</scope>
    <source>
        <strain evidence="5">R28</strain>
    </source>
</reference>
<evidence type="ECO:0000256" key="2">
    <source>
        <dbReference type="PROSITE-ProRule" id="PRU00169"/>
    </source>
</evidence>
<dbReference type="PROSITE" id="PS50110">
    <property type="entry name" value="RESPONSE_REGULATORY"/>
    <property type="match status" value="1"/>
</dbReference>
<dbReference type="PANTHER" id="PTHR44591">
    <property type="entry name" value="STRESS RESPONSE REGULATOR PROTEIN 1"/>
    <property type="match status" value="1"/>
</dbReference>
<dbReference type="SUPFAM" id="SSF52172">
    <property type="entry name" value="CheY-like"/>
    <property type="match status" value="1"/>
</dbReference>
<dbReference type="Gene3D" id="3.40.50.2300">
    <property type="match status" value="1"/>
</dbReference>
<dbReference type="Pfam" id="PF00072">
    <property type="entry name" value="Response_reg"/>
    <property type="match status" value="1"/>
</dbReference>
<evidence type="ECO:0000313" key="4">
    <source>
        <dbReference type="EMBL" id="MFD2044400.1"/>
    </source>
</evidence>
<dbReference type="InterPro" id="IPR050595">
    <property type="entry name" value="Bact_response_regulator"/>
</dbReference>
<dbReference type="InterPro" id="IPR011006">
    <property type="entry name" value="CheY-like_superfamily"/>
</dbReference>